<dbReference type="PROSITE" id="PS51257">
    <property type="entry name" value="PROKAR_LIPOPROTEIN"/>
    <property type="match status" value="1"/>
</dbReference>
<proteinExistence type="predicted"/>
<dbReference type="SUPFAM" id="SSF53850">
    <property type="entry name" value="Periplasmic binding protein-like II"/>
    <property type="match status" value="1"/>
</dbReference>
<evidence type="ECO:0000313" key="2">
    <source>
        <dbReference type="EMBL" id="GLG89257.1"/>
    </source>
</evidence>
<dbReference type="AlphaFoldDB" id="A0A9W6FGP6"/>
<dbReference type="PANTHER" id="PTHR43649">
    <property type="entry name" value="ARABINOSE-BINDING PROTEIN-RELATED"/>
    <property type="match status" value="1"/>
</dbReference>
<feature type="signal peptide" evidence="1">
    <location>
        <begin position="1"/>
        <end position="23"/>
    </location>
</feature>
<dbReference type="CDD" id="cd13585">
    <property type="entry name" value="PBP2_TMBP_like"/>
    <property type="match status" value="1"/>
</dbReference>
<dbReference type="RefSeq" id="WP_281844486.1">
    <property type="nucleotide sequence ID" value="NZ_BSCH01000003.1"/>
</dbReference>
<dbReference type="Proteomes" id="UP001145094">
    <property type="component" value="Unassembled WGS sequence"/>
</dbReference>
<dbReference type="InterPro" id="IPR050490">
    <property type="entry name" value="Bact_solute-bd_prot1"/>
</dbReference>
<dbReference type="Gene3D" id="3.40.190.10">
    <property type="entry name" value="Periplasmic binding protein-like II"/>
    <property type="match status" value="1"/>
</dbReference>
<keyword evidence="1" id="KW-0732">Signal</keyword>
<dbReference type="InterPro" id="IPR006059">
    <property type="entry name" value="SBP"/>
</dbReference>
<dbReference type="EMBL" id="BSCH01000003">
    <property type="protein sequence ID" value="GLG89257.1"/>
    <property type="molecule type" value="Genomic_DNA"/>
</dbReference>
<reference evidence="2" key="2">
    <citation type="submission" date="2022-11" db="EMBL/GenBank/DDBJ databases">
        <title>Draft genome sequence of Sellimonas catena strain 18CBH55.</title>
        <authorList>
            <person name="Atsushi H."/>
            <person name="Moriya O."/>
            <person name="Mitsuo S."/>
        </authorList>
    </citation>
    <scope>NUCLEOTIDE SEQUENCE</scope>
    <source>
        <strain evidence="2">18CBH55</strain>
    </source>
</reference>
<evidence type="ECO:0000256" key="1">
    <source>
        <dbReference type="SAM" id="SignalP"/>
    </source>
</evidence>
<feature type="chain" id="PRO_5040956784" evidence="1">
    <location>
        <begin position="24"/>
        <end position="420"/>
    </location>
</feature>
<accession>A0A9W6FGP6</accession>
<comment type="caution">
    <text evidence="2">The sequence shown here is derived from an EMBL/GenBank/DDBJ whole genome shotgun (WGS) entry which is preliminary data.</text>
</comment>
<protein>
    <submittedName>
        <fullName evidence="2">ABC transporter substrate-binding protein</fullName>
    </submittedName>
</protein>
<gene>
    <name evidence="2" type="ORF">Selli2_06840</name>
</gene>
<evidence type="ECO:0000313" key="3">
    <source>
        <dbReference type="Proteomes" id="UP001145094"/>
    </source>
</evidence>
<sequence length="420" mass="46759">MKKRMKRLAAVGLVTAMTGTMLLGCGGGSGSDSESDTTSDGKVKIRFASWETGDTLDSQQECVDQFNESQDKIEVVLEGWGSDFDTKMTASMGAGDAPDVMYMWDYPTYSESLEPLDEYIDAEGEDYKNNFFEALWPYNSMNDQIYGVPVSVVTSCLYYNKDLFDQAGVEYPTDDWTWEDVAEASKQIQSKIDDVNGFTLPIGTLPYTLEMYLWSNGTAFVDENGKLDGNINSDKSIEVFQTFQDMEKDGVLYASEESGQTEMLGGKTAMYVDGTWPIKQFDEEGLNYGIAQIPKFEGTEHSISVINTSGIALSKDSKHKEEAWEFLKFWTGEEMNKYRINTELPALKSVVESEGLREDPNCAPFYTALDNCAGYTPASFIAEGWTEVDSDIQLAFESIINPSSLADVKDTLNEVVEAHE</sequence>
<dbReference type="PANTHER" id="PTHR43649:SF12">
    <property type="entry name" value="DIACETYLCHITOBIOSE BINDING PROTEIN DASA"/>
    <property type="match status" value="1"/>
</dbReference>
<organism evidence="2 3">
    <name type="scientific">Sellimonas catena</name>
    <dbReference type="NCBI Taxonomy" id="2994035"/>
    <lineage>
        <taxon>Bacteria</taxon>
        <taxon>Bacillati</taxon>
        <taxon>Bacillota</taxon>
        <taxon>Clostridia</taxon>
        <taxon>Lachnospirales</taxon>
        <taxon>Lachnospiraceae</taxon>
        <taxon>Sellimonas</taxon>
    </lineage>
</organism>
<dbReference type="Pfam" id="PF01547">
    <property type="entry name" value="SBP_bac_1"/>
    <property type="match status" value="1"/>
</dbReference>
<name>A0A9W6FGP6_9FIRM</name>
<reference evidence="2" key="1">
    <citation type="submission" date="2022-11" db="EMBL/GenBank/DDBJ databases">
        <title>Draft genome sequence of Sellimonas catena strain 18CBH55.</title>
        <authorList>
            <person name="Hisatomi A."/>
            <person name="Ohkuma M."/>
            <person name="Sakamoto M."/>
        </authorList>
    </citation>
    <scope>NUCLEOTIDE SEQUENCE</scope>
    <source>
        <strain evidence="2">18CBH55</strain>
    </source>
</reference>
<reference evidence="2" key="3">
    <citation type="journal article" date="2023" name="Int. J. Syst. Evol. Microbiol.">
        <title>Sellimonas catena sp. nov., isolated from human faeces.</title>
        <authorList>
            <person name="Hisatomi A."/>
            <person name="Ohkuma M."/>
            <person name="Sakamoto M."/>
        </authorList>
    </citation>
    <scope>NUCLEOTIDE SEQUENCE</scope>
    <source>
        <strain evidence="2">18CBH55</strain>
    </source>
</reference>